<name>A0A3E3HZS6_9FIRM</name>
<dbReference type="PANTHER" id="PTHR22916">
    <property type="entry name" value="GLYCOSYLTRANSFERASE"/>
    <property type="match status" value="1"/>
</dbReference>
<dbReference type="Pfam" id="PF00535">
    <property type="entry name" value="Glycos_transf_2"/>
    <property type="match status" value="1"/>
</dbReference>
<organism evidence="5 6">
    <name type="scientific">Eisenbergiella massiliensis</name>
    <dbReference type="NCBI Taxonomy" id="1720294"/>
    <lineage>
        <taxon>Bacteria</taxon>
        <taxon>Bacillati</taxon>
        <taxon>Bacillota</taxon>
        <taxon>Clostridia</taxon>
        <taxon>Lachnospirales</taxon>
        <taxon>Lachnospiraceae</taxon>
        <taxon>Eisenbergiella</taxon>
    </lineage>
</organism>
<comment type="caution">
    <text evidence="5">The sequence shown here is derived from an EMBL/GenBank/DDBJ whole genome shotgun (WGS) entry which is preliminary data.</text>
</comment>
<dbReference type="SUPFAM" id="SSF53448">
    <property type="entry name" value="Nucleotide-diphospho-sugar transferases"/>
    <property type="match status" value="1"/>
</dbReference>
<evidence type="ECO:0000313" key="5">
    <source>
        <dbReference type="EMBL" id="RGE57341.1"/>
    </source>
</evidence>
<feature type="compositionally biased region" description="Basic and acidic residues" evidence="3">
    <location>
        <begin position="158"/>
        <end position="183"/>
    </location>
</feature>
<dbReference type="CDD" id="cd00761">
    <property type="entry name" value="Glyco_tranf_GTA_type"/>
    <property type="match status" value="1"/>
</dbReference>
<dbReference type="InterPro" id="IPR029044">
    <property type="entry name" value="Nucleotide-diphossugar_trans"/>
</dbReference>
<dbReference type="Gene3D" id="3.90.550.10">
    <property type="entry name" value="Spore Coat Polysaccharide Biosynthesis Protein SpsA, Chain A"/>
    <property type="match status" value="1"/>
</dbReference>
<feature type="domain" description="Glycosyltransferase 2-like" evidence="4">
    <location>
        <begin position="20"/>
        <end position="151"/>
    </location>
</feature>
<sequence>MGQPHYGILGGVGQVSAKISVIIPVYNASGPLPDCLQSIALQTWTDLEVLLVDDGSTDDSTGICRSFCEKDSRFRLLQKENGGVSSARNLGLKEASGDYIAFVDADDWLCPEMLEHQVECLEKDGSDMAMCGFQEAGEAERRQFRRDCGTGESTQLLKRQDKKLSDKKPPDKENADKERRDGEAAGMEETYPEHISMPVEAYVAEYLLAGNTRCWSILFRKEILQEARFQEGLTIGEDLLFLIDLLPALKKVSLIKTREYCYYINDDGAMFSGFKPAYMDQITCWQQAREKIKLLYPDYTAKADISLFQAALLTAGKLALLPAEERRAMADYTEVCRKAAREAARDRMVRRGLPAGYKLKGLLFLLAPSLYLGLYHHWKGRR</sequence>
<reference evidence="5" key="1">
    <citation type="submission" date="2018-08" db="EMBL/GenBank/DDBJ databases">
        <title>A genome reference for cultivated species of the human gut microbiota.</title>
        <authorList>
            <person name="Zou Y."/>
            <person name="Xue W."/>
            <person name="Luo G."/>
        </authorList>
    </citation>
    <scope>NUCLEOTIDE SEQUENCE [LARGE SCALE GENOMIC DNA]</scope>
    <source>
        <strain evidence="5">TF05-5AC</strain>
    </source>
</reference>
<keyword evidence="6" id="KW-1185">Reference proteome</keyword>
<dbReference type="Proteomes" id="UP000260812">
    <property type="component" value="Unassembled WGS sequence"/>
</dbReference>
<evidence type="ECO:0000256" key="2">
    <source>
        <dbReference type="ARBA" id="ARBA00022679"/>
    </source>
</evidence>
<evidence type="ECO:0000256" key="3">
    <source>
        <dbReference type="SAM" id="MobiDB-lite"/>
    </source>
</evidence>
<evidence type="ECO:0000256" key="1">
    <source>
        <dbReference type="ARBA" id="ARBA00022676"/>
    </source>
</evidence>
<protein>
    <submittedName>
        <fullName evidence="5">Glycosyltransferase</fullName>
    </submittedName>
</protein>
<feature type="region of interest" description="Disordered" evidence="3">
    <location>
        <begin position="145"/>
        <end position="190"/>
    </location>
</feature>
<dbReference type="InterPro" id="IPR001173">
    <property type="entry name" value="Glyco_trans_2-like"/>
</dbReference>
<dbReference type="PANTHER" id="PTHR22916:SF51">
    <property type="entry name" value="GLYCOSYLTRANSFERASE EPSH-RELATED"/>
    <property type="match status" value="1"/>
</dbReference>
<accession>A0A3E3HZS6</accession>
<gene>
    <name evidence="5" type="ORF">DXC51_20015</name>
</gene>
<evidence type="ECO:0000313" key="6">
    <source>
        <dbReference type="Proteomes" id="UP000260812"/>
    </source>
</evidence>
<keyword evidence="1" id="KW-0328">Glycosyltransferase</keyword>
<evidence type="ECO:0000259" key="4">
    <source>
        <dbReference type="Pfam" id="PF00535"/>
    </source>
</evidence>
<proteinExistence type="predicted"/>
<dbReference type="AlphaFoldDB" id="A0A3E3HZS6"/>
<keyword evidence="2 5" id="KW-0808">Transferase</keyword>
<dbReference type="EMBL" id="QVLV01000016">
    <property type="protein sequence ID" value="RGE57341.1"/>
    <property type="molecule type" value="Genomic_DNA"/>
</dbReference>
<dbReference type="GO" id="GO:0016757">
    <property type="term" value="F:glycosyltransferase activity"/>
    <property type="evidence" value="ECO:0007669"/>
    <property type="project" value="UniProtKB-KW"/>
</dbReference>